<comment type="caution">
    <text evidence="2">The sequence shown here is derived from an EMBL/GenBank/DDBJ whole genome shotgun (WGS) entry which is preliminary data.</text>
</comment>
<protein>
    <submittedName>
        <fullName evidence="2">MerR family transcriptional regulator</fullName>
    </submittedName>
</protein>
<dbReference type="Gene3D" id="1.10.1660.10">
    <property type="match status" value="1"/>
</dbReference>
<dbReference type="Proteomes" id="UP001476950">
    <property type="component" value="Unassembled WGS sequence"/>
</dbReference>
<accession>A0ABV0KNK4</accession>
<reference evidence="2 3" key="1">
    <citation type="submission" date="2022-04" db="EMBL/GenBank/DDBJ databases">
        <title>Positive selection, recombination, and allopatry shape intraspecific diversity of widespread and dominant cyanobacteria.</title>
        <authorList>
            <person name="Wei J."/>
            <person name="Shu W."/>
            <person name="Hu C."/>
        </authorList>
    </citation>
    <scope>NUCLEOTIDE SEQUENCE [LARGE SCALE GENOMIC DNA]</scope>
    <source>
        <strain evidence="2 3">AS-A4</strain>
    </source>
</reference>
<dbReference type="EMBL" id="JAMPLM010000020">
    <property type="protein sequence ID" value="MEP1060613.1"/>
    <property type="molecule type" value="Genomic_DNA"/>
</dbReference>
<keyword evidence="3" id="KW-1185">Reference proteome</keyword>
<evidence type="ECO:0000313" key="2">
    <source>
        <dbReference type="EMBL" id="MEP1060613.1"/>
    </source>
</evidence>
<name>A0ABV0KNK4_9CYAN</name>
<dbReference type="InterPro" id="IPR000551">
    <property type="entry name" value="MerR-type_HTH_dom"/>
</dbReference>
<evidence type="ECO:0000313" key="3">
    <source>
        <dbReference type="Proteomes" id="UP001476950"/>
    </source>
</evidence>
<proteinExistence type="predicted"/>
<dbReference type="InterPro" id="IPR009061">
    <property type="entry name" value="DNA-bd_dom_put_sf"/>
</dbReference>
<gene>
    <name evidence="2" type="ORF">NDI38_19450</name>
</gene>
<evidence type="ECO:0000259" key="1">
    <source>
        <dbReference type="Pfam" id="PF13411"/>
    </source>
</evidence>
<organism evidence="2 3">
    <name type="scientific">Stenomitos frigidus AS-A4</name>
    <dbReference type="NCBI Taxonomy" id="2933935"/>
    <lineage>
        <taxon>Bacteria</taxon>
        <taxon>Bacillati</taxon>
        <taxon>Cyanobacteriota</taxon>
        <taxon>Cyanophyceae</taxon>
        <taxon>Leptolyngbyales</taxon>
        <taxon>Leptolyngbyaceae</taxon>
        <taxon>Stenomitos</taxon>
    </lineage>
</organism>
<sequence length="151" mass="17263">MEGRFFTSTEAAEITRCSRRQLQYWREQEIVVPTVNTTGKGRNVYYSLTDLLALTLMEYLLSLGLSFEVCQLALNFLRAVEPKLFEHPLHNKSGRRFMLWQSAGEEALRCTEFDEQKAIAAIQDGRAIVPIQIEALGKRLEKRLQLVGTPS</sequence>
<dbReference type="Pfam" id="PF13411">
    <property type="entry name" value="MerR_1"/>
    <property type="match status" value="1"/>
</dbReference>
<feature type="domain" description="HTH merR-type" evidence="1">
    <location>
        <begin position="6"/>
        <end position="75"/>
    </location>
</feature>
<dbReference type="SUPFAM" id="SSF46955">
    <property type="entry name" value="Putative DNA-binding domain"/>
    <property type="match status" value="1"/>
</dbReference>